<evidence type="ECO:0000256" key="1">
    <source>
        <dbReference type="SAM" id="MobiDB-lite"/>
    </source>
</evidence>
<evidence type="ECO:0000313" key="4">
    <source>
        <dbReference type="EMBL" id="OQV22665.1"/>
    </source>
</evidence>
<dbReference type="Proteomes" id="UP000192578">
    <property type="component" value="Unassembled WGS sequence"/>
</dbReference>
<name>A0A1W0X5A2_HYPEX</name>
<dbReference type="Pfam" id="PF01607">
    <property type="entry name" value="CBM_14"/>
    <property type="match status" value="1"/>
</dbReference>
<dbReference type="GO" id="GO:0005576">
    <property type="term" value="C:extracellular region"/>
    <property type="evidence" value="ECO:0007669"/>
    <property type="project" value="InterPro"/>
</dbReference>
<evidence type="ECO:0000259" key="3">
    <source>
        <dbReference type="PROSITE" id="PS50940"/>
    </source>
</evidence>
<organism evidence="4 5">
    <name type="scientific">Hypsibius exemplaris</name>
    <name type="common">Freshwater tardigrade</name>
    <dbReference type="NCBI Taxonomy" id="2072580"/>
    <lineage>
        <taxon>Eukaryota</taxon>
        <taxon>Metazoa</taxon>
        <taxon>Ecdysozoa</taxon>
        <taxon>Tardigrada</taxon>
        <taxon>Eutardigrada</taxon>
        <taxon>Parachela</taxon>
        <taxon>Hypsibioidea</taxon>
        <taxon>Hypsibiidae</taxon>
        <taxon>Hypsibius</taxon>
    </lineage>
</organism>
<proteinExistence type="predicted"/>
<dbReference type="EMBL" id="MTYJ01000016">
    <property type="protein sequence ID" value="OQV22665.1"/>
    <property type="molecule type" value="Genomic_DNA"/>
</dbReference>
<dbReference type="AlphaFoldDB" id="A0A1W0X5A2"/>
<dbReference type="GO" id="GO:0008061">
    <property type="term" value="F:chitin binding"/>
    <property type="evidence" value="ECO:0007669"/>
    <property type="project" value="InterPro"/>
</dbReference>
<feature type="signal peptide" evidence="2">
    <location>
        <begin position="1"/>
        <end position="22"/>
    </location>
</feature>
<keyword evidence="5" id="KW-1185">Reference proteome</keyword>
<dbReference type="OrthoDB" id="10065127at2759"/>
<dbReference type="InterPro" id="IPR036508">
    <property type="entry name" value="Chitin-bd_dom_sf"/>
</dbReference>
<dbReference type="Gene3D" id="2.170.140.10">
    <property type="entry name" value="Chitin binding domain"/>
    <property type="match status" value="1"/>
</dbReference>
<dbReference type="InterPro" id="IPR002557">
    <property type="entry name" value="Chitin-bd_dom"/>
</dbReference>
<accession>A0A1W0X5A2</accession>
<evidence type="ECO:0000256" key="2">
    <source>
        <dbReference type="SAM" id="SignalP"/>
    </source>
</evidence>
<feature type="chain" id="PRO_5012393373" description="Chitin-binding type-2 domain-containing protein" evidence="2">
    <location>
        <begin position="23"/>
        <end position="253"/>
    </location>
</feature>
<reference evidence="5" key="1">
    <citation type="submission" date="2017-01" db="EMBL/GenBank/DDBJ databases">
        <title>Comparative genomics of anhydrobiosis in the tardigrade Hypsibius dujardini.</title>
        <authorList>
            <person name="Yoshida Y."/>
            <person name="Koutsovoulos G."/>
            <person name="Laetsch D."/>
            <person name="Stevens L."/>
            <person name="Kumar S."/>
            <person name="Horikawa D."/>
            <person name="Ishino K."/>
            <person name="Komine S."/>
            <person name="Tomita M."/>
            <person name="Blaxter M."/>
            <person name="Arakawa K."/>
        </authorList>
    </citation>
    <scope>NUCLEOTIDE SEQUENCE [LARGE SCALE GENOMIC DNA]</scope>
    <source>
        <strain evidence="5">Z151</strain>
    </source>
</reference>
<sequence>MTAFRACGLLVLSLCCWNYAAAAALGATAGSQDAAQTPAQNGHQAAASSVAEQPVAAESSYGSYGHSYAPKPKAYSAPSYSAPSYDSYNNDYQQPYVTGSCYGQYPGMTGNVDYDCKTYSVCQADGRLDVLYCPPYTRFNNYLGVCDWHFKVDSYCQPLYKEEPYYQPAYKSSYGSSYEKPYEKTYEKPAYDSYAPKQTYGYEKSYNSYSAPTYSNYEEPSYYGPVKSSYAGSSYEAPPSYGHRSVYPSSKKY</sequence>
<dbReference type="PROSITE" id="PS50940">
    <property type="entry name" value="CHIT_BIND_II"/>
    <property type="match status" value="1"/>
</dbReference>
<feature type="region of interest" description="Disordered" evidence="1">
    <location>
        <begin position="232"/>
        <end position="253"/>
    </location>
</feature>
<keyword evidence="2" id="KW-0732">Signal</keyword>
<dbReference type="SUPFAM" id="SSF57625">
    <property type="entry name" value="Invertebrate chitin-binding proteins"/>
    <property type="match status" value="1"/>
</dbReference>
<protein>
    <recommendedName>
        <fullName evidence="3">Chitin-binding type-2 domain-containing protein</fullName>
    </recommendedName>
</protein>
<comment type="caution">
    <text evidence="4">The sequence shown here is derived from an EMBL/GenBank/DDBJ whole genome shotgun (WGS) entry which is preliminary data.</text>
</comment>
<evidence type="ECO:0000313" key="5">
    <source>
        <dbReference type="Proteomes" id="UP000192578"/>
    </source>
</evidence>
<feature type="domain" description="Chitin-binding type-2" evidence="3">
    <location>
        <begin position="98"/>
        <end position="158"/>
    </location>
</feature>
<gene>
    <name evidence="4" type="ORF">BV898_03490</name>
</gene>